<organism evidence="1 2">
    <name type="scientific">Dreissena polymorpha</name>
    <name type="common">Zebra mussel</name>
    <name type="synonym">Mytilus polymorpha</name>
    <dbReference type="NCBI Taxonomy" id="45954"/>
    <lineage>
        <taxon>Eukaryota</taxon>
        <taxon>Metazoa</taxon>
        <taxon>Spiralia</taxon>
        <taxon>Lophotrochozoa</taxon>
        <taxon>Mollusca</taxon>
        <taxon>Bivalvia</taxon>
        <taxon>Autobranchia</taxon>
        <taxon>Heteroconchia</taxon>
        <taxon>Euheterodonta</taxon>
        <taxon>Imparidentia</taxon>
        <taxon>Neoheterodontei</taxon>
        <taxon>Myida</taxon>
        <taxon>Dreissenoidea</taxon>
        <taxon>Dreissenidae</taxon>
        <taxon>Dreissena</taxon>
    </lineage>
</organism>
<evidence type="ECO:0000313" key="2">
    <source>
        <dbReference type="Proteomes" id="UP000828390"/>
    </source>
</evidence>
<reference evidence="1" key="1">
    <citation type="journal article" date="2019" name="bioRxiv">
        <title>The Genome of the Zebra Mussel, Dreissena polymorpha: A Resource for Invasive Species Research.</title>
        <authorList>
            <person name="McCartney M.A."/>
            <person name="Auch B."/>
            <person name="Kono T."/>
            <person name="Mallez S."/>
            <person name="Zhang Y."/>
            <person name="Obille A."/>
            <person name="Becker A."/>
            <person name="Abrahante J.E."/>
            <person name="Garbe J."/>
            <person name="Badalamenti J.P."/>
            <person name="Herman A."/>
            <person name="Mangelson H."/>
            <person name="Liachko I."/>
            <person name="Sullivan S."/>
            <person name="Sone E.D."/>
            <person name="Koren S."/>
            <person name="Silverstein K.A.T."/>
            <person name="Beckman K.B."/>
            <person name="Gohl D.M."/>
        </authorList>
    </citation>
    <scope>NUCLEOTIDE SEQUENCE</scope>
    <source>
        <strain evidence="1">Duluth1</strain>
        <tissue evidence="1">Whole animal</tissue>
    </source>
</reference>
<reference evidence="1" key="2">
    <citation type="submission" date="2020-11" db="EMBL/GenBank/DDBJ databases">
        <authorList>
            <person name="McCartney M.A."/>
            <person name="Auch B."/>
            <person name="Kono T."/>
            <person name="Mallez S."/>
            <person name="Becker A."/>
            <person name="Gohl D.M."/>
            <person name="Silverstein K.A.T."/>
            <person name="Koren S."/>
            <person name="Bechman K.B."/>
            <person name="Herman A."/>
            <person name="Abrahante J.E."/>
            <person name="Garbe J."/>
        </authorList>
    </citation>
    <scope>NUCLEOTIDE SEQUENCE</scope>
    <source>
        <strain evidence="1">Duluth1</strain>
        <tissue evidence="1">Whole animal</tissue>
    </source>
</reference>
<gene>
    <name evidence="1" type="ORF">DPMN_185537</name>
</gene>
<accession>A0A9D4DKP9</accession>
<name>A0A9D4DKP9_DREPO</name>
<keyword evidence="2" id="KW-1185">Reference proteome</keyword>
<sequence length="66" mass="7638">MPEQSYEDLVDRNENTTNYCVLDIESGAADATLRYYNIEGCQNNESPKTNDNCNYEYYNSMVAHEN</sequence>
<proteinExistence type="predicted"/>
<dbReference type="EMBL" id="JAIWYP010000010">
    <property type="protein sequence ID" value="KAH3750996.1"/>
    <property type="molecule type" value="Genomic_DNA"/>
</dbReference>
<dbReference type="AlphaFoldDB" id="A0A9D4DKP9"/>
<protein>
    <submittedName>
        <fullName evidence="1">Uncharacterized protein</fullName>
    </submittedName>
</protein>
<comment type="caution">
    <text evidence="1">The sequence shown here is derived from an EMBL/GenBank/DDBJ whole genome shotgun (WGS) entry which is preliminary data.</text>
</comment>
<evidence type="ECO:0000313" key="1">
    <source>
        <dbReference type="EMBL" id="KAH3750996.1"/>
    </source>
</evidence>
<dbReference type="Proteomes" id="UP000828390">
    <property type="component" value="Unassembled WGS sequence"/>
</dbReference>